<dbReference type="EMBL" id="JAOTIF010000003">
    <property type="protein sequence ID" value="MCU7548937.1"/>
    <property type="molecule type" value="Genomic_DNA"/>
</dbReference>
<proteinExistence type="inferred from homology"/>
<comment type="subunit">
    <text evidence="3">Homodimer.</text>
</comment>
<evidence type="ECO:0000256" key="9">
    <source>
        <dbReference type="ARBA" id="ARBA00023098"/>
    </source>
</evidence>
<protein>
    <submittedName>
        <fullName evidence="12">Acyl-ACP desaturase</fullName>
    </submittedName>
</protein>
<evidence type="ECO:0000313" key="12">
    <source>
        <dbReference type="EMBL" id="MCU7548937.1"/>
    </source>
</evidence>
<feature type="binding site" evidence="11">
    <location>
        <position position="111"/>
    </location>
    <ligand>
        <name>Fe cation</name>
        <dbReference type="ChEBI" id="CHEBI:24875"/>
        <label>2</label>
    </ligand>
</feature>
<comment type="similarity">
    <text evidence="2">Belongs to the fatty acid desaturase type 2 family.</text>
</comment>
<dbReference type="InterPro" id="IPR005067">
    <property type="entry name" value="Fatty_acid_desaturase-2"/>
</dbReference>
<feature type="binding site" evidence="11">
    <location>
        <position position="76"/>
    </location>
    <ligand>
        <name>Fe cation</name>
        <dbReference type="ChEBI" id="CHEBI:24875"/>
        <label>1</label>
    </ligand>
</feature>
<dbReference type="PIRSF" id="PIRSF000346">
    <property type="entry name" value="Dlt9_acylACP_des"/>
    <property type="match status" value="1"/>
</dbReference>
<comment type="cofactor">
    <cofactor evidence="1">
        <name>Fe(2+)</name>
        <dbReference type="ChEBI" id="CHEBI:29033"/>
    </cofactor>
</comment>
<feature type="binding site" evidence="11">
    <location>
        <position position="164"/>
    </location>
    <ligand>
        <name>Fe cation</name>
        <dbReference type="ChEBI" id="CHEBI:24875"/>
        <label>2</label>
    </ligand>
</feature>
<evidence type="ECO:0000313" key="13">
    <source>
        <dbReference type="Proteomes" id="UP001155483"/>
    </source>
</evidence>
<evidence type="ECO:0000256" key="8">
    <source>
        <dbReference type="ARBA" id="ARBA00023004"/>
    </source>
</evidence>
<feature type="binding site" evidence="11">
    <location>
        <position position="114"/>
    </location>
    <ligand>
        <name>Fe cation</name>
        <dbReference type="ChEBI" id="CHEBI:24875"/>
        <label>1</label>
    </ligand>
</feature>
<dbReference type="SUPFAM" id="SSF47240">
    <property type="entry name" value="Ferritin-like"/>
    <property type="match status" value="1"/>
</dbReference>
<feature type="binding site" evidence="11">
    <location>
        <position position="111"/>
    </location>
    <ligand>
        <name>Fe cation</name>
        <dbReference type="ChEBI" id="CHEBI:24875"/>
        <label>1</label>
    </ligand>
</feature>
<organism evidence="12 13">
    <name type="scientific">Paraflavisolibacter caeni</name>
    <dbReference type="NCBI Taxonomy" id="2982496"/>
    <lineage>
        <taxon>Bacteria</taxon>
        <taxon>Pseudomonadati</taxon>
        <taxon>Bacteroidota</taxon>
        <taxon>Chitinophagia</taxon>
        <taxon>Chitinophagales</taxon>
        <taxon>Chitinophagaceae</taxon>
        <taxon>Paraflavisolibacter</taxon>
    </lineage>
</organism>
<dbReference type="Pfam" id="PF03405">
    <property type="entry name" value="FA_desaturase_2"/>
    <property type="match status" value="1"/>
</dbReference>
<gene>
    <name evidence="12" type="ORF">OCK74_07405</name>
</gene>
<dbReference type="AlphaFoldDB" id="A0A9X2XUV1"/>
<feature type="binding site" evidence="11">
    <location>
        <position position="197"/>
    </location>
    <ligand>
        <name>Fe cation</name>
        <dbReference type="ChEBI" id="CHEBI:24875"/>
        <label>1</label>
    </ligand>
</feature>
<dbReference type="InterPro" id="IPR009078">
    <property type="entry name" value="Ferritin-like_SF"/>
</dbReference>
<evidence type="ECO:0000256" key="10">
    <source>
        <dbReference type="ARBA" id="ARBA00023160"/>
    </source>
</evidence>
<evidence type="ECO:0000256" key="3">
    <source>
        <dbReference type="ARBA" id="ARBA00011738"/>
    </source>
</evidence>
<dbReference type="RefSeq" id="WP_279296381.1">
    <property type="nucleotide sequence ID" value="NZ_JAOTIF010000003.1"/>
</dbReference>
<keyword evidence="6" id="KW-0276">Fatty acid metabolism</keyword>
<name>A0A9X2XUV1_9BACT</name>
<reference evidence="12" key="2">
    <citation type="submission" date="2023-04" db="EMBL/GenBank/DDBJ databases">
        <title>Paracnuella aquatica gen. nov., sp. nov., a member of the family Chitinophagaceae isolated from a hot spring.</title>
        <authorList>
            <person name="Wang C."/>
        </authorList>
    </citation>
    <scope>NUCLEOTIDE SEQUENCE</scope>
    <source>
        <strain evidence="12">LB-8</strain>
    </source>
</reference>
<feature type="binding site" evidence="11">
    <location>
        <position position="197"/>
    </location>
    <ligand>
        <name>Fe cation</name>
        <dbReference type="ChEBI" id="CHEBI:24875"/>
        <label>2</label>
    </ligand>
</feature>
<comment type="cofactor">
    <cofactor evidence="11">
        <name>Fe cation</name>
        <dbReference type="ChEBI" id="CHEBI:24875"/>
    </cofactor>
    <text evidence="11">Binds 2 iron ions per subunit.</text>
</comment>
<dbReference type="GO" id="GO:0006633">
    <property type="term" value="P:fatty acid biosynthetic process"/>
    <property type="evidence" value="ECO:0007669"/>
    <property type="project" value="UniProtKB-KW"/>
</dbReference>
<dbReference type="CDD" id="cd01050">
    <property type="entry name" value="Acyl_ACP_Desat"/>
    <property type="match status" value="1"/>
</dbReference>
<keyword evidence="8 11" id="KW-0408">Iron</keyword>
<keyword evidence="7" id="KW-0560">Oxidoreductase</keyword>
<keyword evidence="13" id="KW-1185">Reference proteome</keyword>
<dbReference type="PANTHER" id="PTHR31155:SF9">
    <property type="entry name" value="STEAROYL-[ACYL-CARRIER-PROTEIN] 9-DESATURASE 7, CHLOROPLASTIC"/>
    <property type="match status" value="1"/>
</dbReference>
<dbReference type="GO" id="GO:0046872">
    <property type="term" value="F:metal ion binding"/>
    <property type="evidence" value="ECO:0007669"/>
    <property type="project" value="UniProtKB-KW"/>
</dbReference>
<feature type="binding site" evidence="11">
    <location>
        <position position="200"/>
    </location>
    <ligand>
        <name>Fe cation</name>
        <dbReference type="ChEBI" id="CHEBI:24875"/>
        <label>2</label>
    </ligand>
</feature>
<keyword evidence="4" id="KW-0444">Lipid biosynthesis</keyword>
<evidence type="ECO:0000256" key="7">
    <source>
        <dbReference type="ARBA" id="ARBA00023002"/>
    </source>
</evidence>
<reference evidence="12" key="1">
    <citation type="submission" date="2022-09" db="EMBL/GenBank/DDBJ databases">
        <authorList>
            <person name="Yuan C."/>
            <person name="Ke Z."/>
        </authorList>
    </citation>
    <scope>NUCLEOTIDE SEQUENCE</scope>
    <source>
        <strain evidence="12">LB-8</strain>
    </source>
</reference>
<dbReference type="Gene3D" id="1.10.620.20">
    <property type="entry name" value="Ribonucleotide Reductase, subunit A"/>
    <property type="match status" value="1"/>
</dbReference>
<evidence type="ECO:0000256" key="1">
    <source>
        <dbReference type="ARBA" id="ARBA00001954"/>
    </source>
</evidence>
<comment type="caution">
    <text evidence="12">The sequence shown here is derived from an EMBL/GenBank/DDBJ whole genome shotgun (WGS) entry which is preliminary data.</text>
</comment>
<keyword evidence="5 11" id="KW-0479">Metal-binding</keyword>
<sequence length="325" mass="37489">MAEKVSRAEVMKHLDKGVLDAIPAYLKPIDDIWQPADLLPKSEHEEFYDQIKELQKKASNLTYDLLVVLIGDTITEEALPTYESWLSSLHPINEEREGGWNQWVRAWTAEENRHGDILNKYLYLSGRINMRAMEISTQYLLADGFDIGTTKDPYRNFVYTSFQELATNLSHRRVAKFAKKEGDDLLAKICGNVASDEARHASAYKSFVSKIFEVDPSEMMIAFEDMMRKKIVMPAHFLREKGTPRGDAFRHFSEVAQRIGVYTGKDYIHILHSLIKEWHIEKICGLNEAGEKARDYIMALPARLHKLTERMTPQPTSYKFSWINA</sequence>
<dbReference type="Proteomes" id="UP001155483">
    <property type="component" value="Unassembled WGS sequence"/>
</dbReference>
<dbReference type="PANTHER" id="PTHR31155">
    <property type="entry name" value="ACYL- ACYL-CARRIER-PROTEIN DESATURASE-RELATED"/>
    <property type="match status" value="1"/>
</dbReference>
<evidence type="ECO:0000256" key="5">
    <source>
        <dbReference type="ARBA" id="ARBA00022723"/>
    </source>
</evidence>
<keyword evidence="9" id="KW-0443">Lipid metabolism</keyword>
<evidence type="ECO:0000256" key="6">
    <source>
        <dbReference type="ARBA" id="ARBA00022832"/>
    </source>
</evidence>
<dbReference type="InterPro" id="IPR012348">
    <property type="entry name" value="RNR-like"/>
</dbReference>
<accession>A0A9X2XUV1</accession>
<dbReference type="GO" id="GO:0045300">
    <property type="term" value="F:stearoyl-[ACP] desaturase activity"/>
    <property type="evidence" value="ECO:0007669"/>
    <property type="project" value="InterPro"/>
</dbReference>
<evidence type="ECO:0000256" key="4">
    <source>
        <dbReference type="ARBA" id="ARBA00022516"/>
    </source>
</evidence>
<keyword evidence="10" id="KW-0275">Fatty acid biosynthesis</keyword>
<evidence type="ECO:0000256" key="11">
    <source>
        <dbReference type="PIRSR" id="PIRSR000346-1"/>
    </source>
</evidence>
<evidence type="ECO:0000256" key="2">
    <source>
        <dbReference type="ARBA" id="ARBA00008749"/>
    </source>
</evidence>